<protein>
    <recommendedName>
        <fullName evidence="4">G protein-coupled receptor</fullName>
    </recommendedName>
</protein>
<gene>
    <name evidence="2" type="ORF">PMAYCL1PPCAC_15895</name>
</gene>
<dbReference type="PANTHER" id="PTHR22943">
    <property type="entry name" value="7-TRANSMEMBRANE DOMAIN RECEPTOR C.ELEGANS"/>
    <property type="match status" value="1"/>
</dbReference>
<feature type="transmembrane region" description="Helical" evidence="1">
    <location>
        <begin position="6"/>
        <end position="24"/>
    </location>
</feature>
<accession>A0AAN5CJV6</accession>
<dbReference type="InterPro" id="IPR019428">
    <property type="entry name" value="7TM_GPCR_serpentine_rcpt_Str"/>
</dbReference>
<feature type="non-terminal residue" evidence="2">
    <location>
        <position position="137"/>
    </location>
</feature>
<dbReference type="AlphaFoldDB" id="A0AAN5CJV6"/>
<keyword evidence="1" id="KW-0472">Membrane</keyword>
<name>A0AAN5CJV6_9BILA</name>
<dbReference type="SUPFAM" id="SSF81321">
    <property type="entry name" value="Family A G protein-coupled receptor-like"/>
    <property type="match status" value="1"/>
</dbReference>
<feature type="transmembrane region" description="Helical" evidence="1">
    <location>
        <begin position="45"/>
        <end position="68"/>
    </location>
</feature>
<sequence>FDVIMIGSFSIAISLALLTYHYIISVTSMILAKADTGISLQTLNLQFKLLVAVCAQTFVPLVFVYLPYLGVNHFAALGLPSFSIDSFPAWDAMIILFLIRDYREGVLSMVKKKKTTTNETTWRSVSTVQPLSSDTQN</sequence>
<dbReference type="Proteomes" id="UP001328107">
    <property type="component" value="Unassembled WGS sequence"/>
</dbReference>
<evidence type="ECO:0000313" key="2">
    <source>
        <dbReference type="EMBL" id="GMR45700.1"/>
    </source>
</evidence>
<evidence type="ECO:0000313" key="3">
    <source>
        <dbReference type="Proteomes" id="UP001328107"/>
    </source>
</evidence>
<dbReference type="Pfam" id="PF10326">
    <property type="entry name" value="7TM_GPCR_Str"/>
    <property type="match status" value="1"/>
</dbReference>
<proteinExistence type="predicted"/>
<keyword evidence="1" id="KW-0812">Transmembrane</keyword>
<organism evidence="2 3">
    <name type="scientific">Pristionchus mayeri</name>
    <dbReference type="NCBI Taxonomy" id="1317129"/>
    <lineage>
        <taxon>Eukaryota</taxon>
        <taxon>Metazoa</taxon>
        <taxon>Ecdysozoa</taxon>
        <taxon>Nematoda</taxon>
        <taxon>Chromadorea</taxon>
        <taxon>Rhabditida</taxon>
        <taxon>Rhabditina</taxon>
        <taxon>Diplogasteromorpha</taxon>
        <taxon>Diplogasteroidea</taxon>
        <taxon>Neodiplogasteridae</taxon>
        <taxon>Pristionchus</taxon>
    </lineage>
</organism>
<comment type="caution">
    <text evidence="2">The sequence shown here is derived from an EMBL/GenBank/DDBJ whole genome shotgun (WGS) entry which is preliminary data.</text>
</comment>
<evidence type="ECO:0000256" key="1">
    <source>
        <dbReference type="SAM" id="Phobius"/>
    </source>
</evidence>
<dbReference type="EMBL" id="BTRK01000004">
    <property type="protein sequence ID" value="GMR45700.1"/>
    <property type="molecule type" value="Genomic_DNA"/>
</dbReference>
<feature type="non-terminal residue" evidence="2">
    <location>
        <position position="1"/>
    </location>
</feature>
<dbReference type="PANTHER" id="PTHR22943:SF248">
    <property type="entry name" value="SEVEN TM RECEPTOR"/>
    <property type="match status" value="1"/>
</dbReference>
<evidence type="ECO:0008006" key="4">
    <source>
        <dbReference type="Google" id="ProtNLM"/>
    </source>
</evidence>
<keyword evidence="1" id="KW-1133">Transmembrane helix</keyword>
<keyword evidence="3" id="KW-1185">Reference proteome</keyword>
<reference evidence="3" key="1">
    <citation type="submission" date="2022-10" db="EMBL/GenBank/DDBJ databases">
        <title>Genome assembly of Pristionchus species.</title>
        <authorList>
            <person name="Yoshida K."/>
            <person name="Sommer R.J."/>
        </authorList>
    </citation>
    <scope>NUCLEOTIDE SEQUENCE [LARGE SCALE GENOMIC DNA]</scope>
    <source>
        <strain evidence="3">RS5460</strain>
    </source>
</reference>